<keyword evidence="2" id="KW-0238">DNA-binding</keyword>
<dbReference type="Gene3D" id="1.20.120.530">
    <property type="entry name" value="GntR ligand-binding domain-like"/>
    <property type="match status" value="1"/>
</dbReference>
<dbReference type="CDD" id="cd07377">
    <property type="entry name" value="WHTH_GntR"/>
    <property type="match status" value="1"/>
</dbReference>
<evidence type="ECO:0000256" key="1">
    <source>
        <dbReference type="ARBA" id="ARBA00023015"/>
    </source>
</evidence>
<sequence length="248" mass="28402">MKLTPIQSNTLTEAVYKQLAAQITSGEIAPGEKVTLQDLASKLSVSMMPVREAIKRLEAEKLVTVVTNRRIFVNKLSWADVEEIYKIRMNLEILAIEAAFPKLSEDTVDRLESLNSQLVNAREPEKLVELNRTFHFTIYQQAELPILLEIIRSLWERTSPYFYRFFRSVREGEPGWSNTEFLKIHANLIAAIRTKDQRKAADLIKTDLMEGMRYLTGLLEQESAEPEEDIKMKGQFGALRAKEKGNGK</sequence>
<dbReference type="PROSITE" id="PS50949">
    <property type="entry name" value="HTH_GNTR"/>
    <property type="match status" value="1"/>
</dbReference>
<reference evidence="5" key="1">
    <citation type="submission" date="2020-07" db="EMBL/GenBank/DDBJ databases">
        <title>Huge and variable diversity of episymbiotic CPR bacteria and DPANN archaea in groundwater ecosystems.</title>
        <authorList>
            <person name="He C.Y."/>
            <person name="Keren R."/>
            <person name="Whittaker M."/>
            <person name="Farag I.F."/>
            <person name="Doudna J."/>
            <person name="Cate J.H.D."/>
            <person name="Banfield J.F."/>
        </authorList>
    </citation>
    <scope>NUCLEOTIDE SEQUENCE</scope>
    <source>
        <strain evidence="5">NC_groundwater_1664_Pr3_B-0.1um_52_9</strain>
    </source>
</reference>
<dbReference type="PANTHER" id="PTHR43537">
    <property type="entry name" value="TRANSCRIPTIONAL REGULATOR, GNTR FAMILY"/>
    <property type="match status" value="1"/>
</dbReference>
<evidence type="ECO:0000256" key="3">
    <source>
        <dbReference type="ARBA" id="ARBA00023163"/>
    </source>
</evidence>
<dbReference type="InterPro" id="IPR008920">
    <property type="entry name" value="TF_FadR/GntR_C"/>
</dbReference>
<dbReference type="Pfam" id="PF07729">
    <property type="entry name" value="FCD"/>
    <property type="match status" value="1"/>
</dbReference>
<proteinExistence type="predicted"/>
<protein>
    <submittedName>
        <fullName evidence="5">GntR family transcriptional regulator</fullName>
    </submittedName>
</protein>
<evidence type="ECO:0000259" key="4">
    <source>
        <dbReference type="PROSITE" id="PS50949"/>
    </source>
</evidence>
<organism evidence="5 6">
    <name type="scientific">Desulfomonile tiedjei</name>
    <dbReference type="NCBI Taxonomy" id="2358"/>
    <lineage>
        <taxon>Bacteria</taxon>
        <taxon>Pseudomonadati</taxon>
        <taxon>Thermodesulfobacteriota</taxon>
        <taxon>Desulfomonilia</taxon>
        <taxon>Desulfomonilales</taxon>
        <taxon>Desulfomonilaceae</taxon>
        <taxon>Desulfomonile</taxon>
    </lineage>
</organism>
<dbReference type="Gene3D" id="1.10.10.10">
    <property type="entry name" value="Winged helix-like DNA-binding domain superfamily/Winged helix DNA-binding domain"/>
    <property type="match status" value="1"/>
</dbReference>
<evidence type="ECO:0000256" key="2">
    <source>
        <dbReference type="ARBA" id="ARBA00023125"/>
    </source>
</evidence>
<dbReference type="SMART" id="SM00895">
    <property type="entry name" value="FCD"/>
    <property type="match status" value="1"/>
</dbReference>
<dbReference type="Proteomes" id="UP000807825">
    <property type="component" value="Unassembled WGS sequence"/>
</dbReference>
<keyword evidence="3" id="KW-0804">Transcription</keyword>
<evidence type="ECO:0000313" key="6">
    <source>
        <dbReference type="Proteomes" id="UP000807825"/>
    </source>
</evidence>
<evidence type="ECO:0000313" key="5">
    <source>
        <dbReference type="EMBL" id="MBI5249837.1"/>
    </source>
</evidence>
<name>A0A9D6Z3R4_9BACT</name>
<dbReference type="AlphaFoldDB" id="A0A9D6Z3R4"/>
<accession>A0A9D6Z3R4</accession>
<dbReference type="SUPFAM" id="SSF46785">
    <property type="entry name" value="Winged helix' DNA-binding domain"/>
    <property type="match status" value="1"/>
</dbReference>
<gene>
    <name evidence="5" type="ORF">HY912_10105</name>
</gene>
<dbReference type="InterPro" id="IPR000524">
    <property type="entry name" value="Tscrpt_reg_HTH_GntR"/>
</dbReference>
<dbReference type="GO" id="GO:0003677">
    <property type="term" value="F:DNA binding"/>
    <property type="evidence" value="ECO:0007669"/>
    <property type="project" value="UniProtKB-KW"/>
</dbReference>
<comment type="caution">
    <text evidence="5">The sequence shown here is derived from an EMBL/GenBank/DDBJ whole genome shotgun (WGS) entry which is preliminary data.</text>
</comment>
<dbReference type="SMART" id="SM00345">
    <property type="entry name" value="HTH_GNTR"/>
    <property type="match status" value="1"/>
</dbReference>
<dbReference type="PANTHER" id="PTHR43537:SF39">
    <property type="entry name" value="HTH-TYPE TRANSCRIPTIONAL REGULATOR MCBR"/>
    <property type="match status" value="1"/>
</dbReference>
<dbReference type="InterPro" id="IPR036388">
    <property type="entry name" value="WH-like_DNA-bd_sf"/>
</dbReference>
<keyword evidence="1" id="KW-0805">Transcription regulation</keyword>
<dbReference type="Pfam" id="PF00392">
    <property type="entry name" value="GntR"/>
    <property type="match status" value="1"/>
</dbReference>
<feature type="domain" description="HTH gntR-type" evidence="4">
    <location>
        <begin position="9"/>
        <end position="76"/>
    </location>
</feature>
<dbReference type="GO" id="GO:0003700">
    <property type="term" value="F:DNA-binding transcription factor activity"/>
    <property type="evidence" value="ECO:0007669"/>
    <property type="project" value="InterPro"/>
</dbReference>
<dbReference type="InterPro" id="IPR011711">
    <property type="entry name" value="GntR_C"/>
</dbReference>
<dbReference type="InterPro" id="IPR036390">
    <property type="entry name" value="WH_DNA-bd_sf"/>
</dbReference>
<dbReference type="SUPFAM" id="SSF48008">
    <property type="entry name" value="GntR ligand-binding domain-like"/>
    <property type="match status" value="1"/>
</dbReference>
<dbReference type="EMBL" id="JACRDE010000270">
    <property type="protein sequence ID" value="MBI5249837.1"/>
    <property type="molecule type" value="Genomic_DNA"/>
</dbReference>